<name>A0A256GJ65_9HYPH</name>
<comment type="caution">
    <text evidence="1">The sequence shown here is derived from an EMBL/GenBank/DDBJ whole genome shotgun (WGS) entry which is preliminary data.</text>
</comment>
<evidence type="ECO:0000313" key="1">
    <source>
        <dbReference type="EMBL" id="OYR27197.1"/>
    </source>
</evidence>
<proteinExistence type="predicted"/>
<gene>
    <name evidence="1" type="ORF">CEV34_2080</name>
</gene>
<dbReference type="AlphaFoldDB" id="A0A256GJ65"/>
<dbReference type="Proteomes" id="UP000216188">
    <property type="component" value="Unassembled WGS sequence"/>
</dbReference>
<organism evidence="1 2">
    <name type="scientific">Brucella pseudogrignonensis</name>
    <dbReference type="NCBI Taxonomy" id="419475"/>
    <lineage>
        <taxon>Bacteria</taxon>
        <taxon>Pseudomonadati</taxon>
        <taxon>Pseudomonadota</taxon>
        <taxon>Alphaproteobacteria</taxon>
        <taxon>Hyphomicrobiales</taxon>
        <taxon>Brucellaceae</taxon>
        <taxon>Brucella/Ochrobactrum group</taxon>
        <taxon>Brucella</taxon>
    </lineage>
</organism>
<sequence length="39" mass="4293">MKTKMRFALLKKHGNAPDESFGISVARCRYPVPQGISTG</sequence>
<keyword evidence="2" id="KW-1185">Reference proteome</keyword>
<evidence type="ECO:0000313" key="2">
    <source>
        <dbReference type="Proteomes" id="UP000216188"/>
    </source>
</evidence>
<protein>
    <submittedName>
        <fullName evidence="1">Uncharacterized protein</fullName>
    </submittedName>
</protein>
<accession>A0A256GJ65</accession>
<dbReference type="EMBL" id="NNRM01000017">
    <property type="protein sequence ID" value="OYR27197.1"/>
    <property type="molecule type" value="Genomic_DNA"/>
</dbReference>
<reference evidence="1 2" key="1">
    <citation type="submission" date="2017-07" db="EMBL/GenBank/DDBJ databases">
        <title>Phylogenetic study on the rhizospheric bacterium Ochrobactrum sp. A44.</title>
        <authorList>
            <person name="Krzyzanowska D.M."/>
            <person name="Ossowicki A."/>
            <person name="Rajewska M."/>
            <person name="Maciag T."/>
            <person name="Kaczynski Z."/>
            <person name="Czerwicka M."/>
            <person name="Jafra S."/>
        </authorList>
    </citation>
    <scope>NUCLEOTIDE SEQUENCE [LARGE SCALE GENOMIC DNA]</scope>
    <source>
        <strain evidence="1 2">CCUG 30717</strain>
    </source>
</reference>